<evidence type="ECO:0000313" key="1">
    <source>
        <dbReference type="EMBL" id="KAF4036996.1"/>
    </source>
</evidence>
<dbReference type="Proteomes" id="UP000602510">
    <property type="component" value="Unassembled WGS sequence"/>
</dbReference>
<name>A0A833WTT7_PHYIN</name>
<sequence>MPKWLDEAIAALDMRFSWEVSDAEFSSNETIQVFVRSTEASMSMKELVQFKDIQAARNYAVKWMREKRVDALFLKRMVMVFV</sequence>
<accession>A0A833WTT7</accession>
<gene>
    <name evidence="1" type="ORF">GN244_ATG10845</name>
</gene>
<comment type="caution">
    <text evidence="1">The sequence shown here is derived from an EMBL/GenBank/DDBJ whole genome shotgun (WGS) entry which is preliminary data.</text>
</comment>
<protein>
    <submittedName>
        <fullName evidence="1">Uncharacterized protein</fullName>
    </submittedName>
</protein>
<evidence type="ECO:0000313" key="2">
    <source>
        <dbReference type="Proteomes" id="UP000602510"/>
    </source>
</evidence>
<keyword evidence="2" id="KW-1185">Reference proteome</keyword>
<proteinExistence type="predicted"/>
<dbReference type="AlphaFoldDB" id="A0A833WTT7"/>
<organism evidence="1 2">
    <name type="scientific">Phytophthora infestans</name>
    <name type="common">Potato late blight agent</name>
    <name type="synonym">Botrytis infestans</name>
    <dbReference type="NCBI Taxonomy" id="4787"/>
    <lineage>
        <taxon>Eukaryota</taxon>
        <taxon>Sar</taxon>
        <taxon>Stramenopiles</taxon>
        <taxon>Oomycota</taxon>
        <taxon>Peronosporomycetes</taxon>
        <taxon>Peronosporales</taxon>
        <taxon>Peronosporaceae</taxon>
        <taxon>Phytophthora</taxon>
    </lineage>
</organism>
<dbReference type="EMBL" id="WSZM01000252">
    <property type="protein sequence ID" value="KAF4036996.1"/>
    <property type="molecule type" value="Genomic_DNA"/>
</dbReference>
<reference evidence="1" key="1">
    <citation type="submission" date="2020-04" db="EMBL/GenBank/DDBJ databases">
        <title>Hybrid Assembly of Korean Phytophthora infestans isolates.</title>
        <authorList>
            <person name="Prokchorchik M."/>
            <person name="Lee Y."/>
            <person name="Seo J."/>
            <person name="Cho J.-H."/>
            <person name="Park Y.-E."/>
            <person name="Jang D.-C."/>
            <person name="Im J.-S."/>
            <person name="Choi J.-G."/>
            <person name="Park H.-J."/>
            <person name="Lee G.-B."/>
            <person name="Lee Y.-G."/>
            <person name="Hong S.-Y."/>
            <person name="Cho K."/>
            <person name="Sohn K.H."/>
        </authorList>
    </citation>
    <scope>NUCLEOTIDE SEQUENCE</scope>
    <source>
        <strain evidence="1">KR_1_A1</strain>
    </source>
</reference>